<evidence type="ECO:0000256" key="5">
    <source>
        <dbReference type="ARBA" id="ARBA00023136"/>
    </source>
</evidence>
<name>A0AAP1G7Q6_9BURK</name>
<gene>
    <name evidence="7" type="ORF">WI41_15805</name>
</gene>
<comment type="caution">
    <text evidence="7">The sequence shown here is derived from an EMBL/GenBank/DDBJ whole genome shotgun (WGS) entry which is preliminary data.</text>
</comment>
<feature type="transmembrane region" description="Helical" evidence="6">
    <location>
        <begin position="231"/>
        <end position="257"/>
    </location>
</feature>
<comment type="subcellular location">
    <subcellularLocation>
        <location evidence="1">Cell membrane</location>
        <topology evidence="1">Multi-pass membrane protein</topology>
    </subcellularLocation>
</comment>
<evidence type="ECO:0000256" key="6">
    <source>
        <dbReference type="SAM" id="Phobius"/>
    </source>
</evidence>
<keyword evidence="2" id="KW-1003">Cell membrane</keyword>
<dbReference type="AlphaFoldDB" id="A0AAP1G7Q6"/>
<evidence type="ECO:0000256" key="2">
    <source>
        <dbReference type="ARBA" id="ARBA00022475"/>
    </source>
</evidence>
<dbReference type="Pfam" id="PF09678">
    <property type="entry name" value="Caa3_CtaG"/>
    <property type="match status" value="1"/>
</dbReference>
<keyword evidence="5 6" id="KW-0472">Membrane</keyword>
<dbReference type="InterPro" id="IPR019108">
    <property type="entry name" value="Caa3_assmbl_CtaG-rel"/>
</dbReference>
<dbReference type="GO" id="GO:0005886">
    <property type="term" value="C:plasma membrane"/>
    <property type="evidence" value="ECO:0007669"/>
    <property type="project" value="UniProtKB-SubCell"/>
</dbReference>
<accession>A0AAP1G7Q6</accession>
<protein>
    <submittedName>
        <fullName evidence="7">Cytochrome C oxidase assembly protein</fullName>
    </submittedName>
</protein>
<evidence type="ECO:0000256" key="3">
    <source>
        <dbReference type="ARBA" id="ARBA00022692"/>
    </source>
</evidence>
<organism evidence="7 8">
    <name type="scientific">Burkholderia latens</name>
    <dbReference type="NCBI Taxonomy" id="488446"/>
    <lineage>
        <taxon>Bacteria</taxon>
        <taxon>Pseudomonadati</taxon>
        <taxon>Pseudomonadota</taxon>
        <taxon>Betaproteobacteria</taxon>
        <taxon>Burkholderiales</taxon>
        <taxon>Burkholderiaceae</taxon>
        <taxon>Burkholderia</taxon>
        <taxon>Burkholderia cepacia complex</taxon>
    </lineage>
</organism>
<feature type="transmembrane region" description="Helical" evidence="6">
    <location>
        <begin position="164"/>
        <end position="186"/>
    </location>
</feature>
<dbReference type="EMBL" id="LOTQ01000024">
    <property type="protein sequence ID" value="KVA06818.1"/>
    <property type="molecule type" value="Genomic_DNA"/>
</dbReference>
<reference evidence="7 8" key="1">
    <citation type="submission" date="2015-11" db="EMBL/GenBank/DDBJ databases">
        <title>Expanding the genomic diversity of Burkholderia species for the development of highly accurate diagnostics.</title>
        <authorList>
            <person name="Sahl J."/>
            <person name="Keim P."/>
            <person name="Wagner D."/>
        </authorList>
    </citation>
    <scope>NUCLEOTIDE SEQUENCE [LARGE SCALE GENOMIC DNA]</scope>
    <source>
        <strain evidence="7 8">RF32-BP12</strain>
    </source>
</reference>
<proteinExistence type="predicted"/>
<keyword evidence="3 6" id="KW-0812">Transmembrane</keyword>
<feature type="transmembrane region" description="Helical" evidence="6">
    <location>
        <begin position="198"/>
        <end position="219"/>
    </location>
</feature>
<evidence type="ECO:0000313" key="7">
    <source>
        <dbReference type="EMBL" id="KVA06818.1"/>
    </source>
</evidence>
<feature type="transmembrane region" description="Helical" evidence="6">
    <location>
        <begin position="121"/>
        <end position="143"/>
    </location>
</feature>
<keyword evidence="4 6" id="KW-1133">Transmembrane helix</keyword>
<evidence type="ECO:0000256" key="1">
    <source>
        <dbReference type="ARBA" id="ARBA00004651"/>
    </source>
</evidence>
<dbReference type="Proteomes" id="UP000056450">
    <property type="component" value="Unassembled WGS sequence"/>
</dbReference>
<feature type="transmembrane region" description="Helical" evidence="6">
    <location>
        <begin position="46"/>
        <end position="66"/>
    </location>
</feature>
<sequence length="313" mass="33362">MSAPGSRRSTAFTALVRGAMLIAGAQTSDAHAHVIAAGSVDTNALGWPFEPFVIALLATAAVGYALGYRRLARQSRRGRTQLVRRAAAFSVGLATLFVALCTPLDTLSGVLFSAHMVQHELLMIVAAPLAVLGRPLPTWLWALPPSARFRVARVARTRWLRTSWRAATAPVPAWLLHAAALWIWHIPRCFDAALAAPGVHTLQHASFLGSALLFWRAVFDDAARPAHGASAALSLFTTMVHTAALGALITLSPGLWYLPYAETTTALGLAPLEDQQLGGLVMWVPAGLAYVAAALALVARWLRRPAGLRAEAP</sequence>
<feature type="transmembrane region" description="Helical" evidence="6">
    <location>
        <begin position="277"/>
        <end position="299"/>
    </location>
</feature>
<evidence type="ECO:0000313" key="8">
    <source>
        <dbReference type="Proteomes" id="UP000056450"/>
    </source>
</evidence>
<evidence type="ECO:0000256" key="4">
    <source>
        <dbReference type="ARBA" id="ARBA00022989"/>
    </source>
</evidence>
<feature type="transmembrane region" description="Helical" evidence="6">
    <location>
        <begin position="87"/>
        <end position="115"/>
    </location>
</feature>